<protein>
    <submittedName>
        <fullName evidence="2">DUF998 domain-containing protein</fullName>
    </submittedName>
</protein>
<feature type="transmembrane region" description="Helical" evidence="1">
    <location>
        <begin position="196"/>
        <end position="215"/>
    </location>
</feature>
<keyword evidence="1" id="KW-0472">Membrane</keyword>
<evidence type="ECO:0000313" key="3">
    <source>
        <dbReference type="Proteomes" id="UP001589646"/>
    </source>
</evidence>
<evidence type="ECO:0000313" key="2">
    <source>
        <dbReference type="EMBL" id="MFB9530391.1"/>
    </source>
</evidence>
<dbReference type="Proteomes" id="UP001589646">
    <property type="component" value="Unassembled WGS sequence"/>
</dbReference>
<name>A0ABV5Q4H0_9ACTN</name>
<feature type="transmembrane region" description="Helical" evidence="1">
    <location>
        <begin position="135"/>
        <end position="159"/>
    </location>
</feature>
<reference evidence="2 3" key="1">
    <citation type="submission" date="2024-09" db="EMBL/GenBank/DDBJ databases">
        <authorList>
            <person name="Sun Q."/>
            <person name="Mori K."/>
        </authorList>
    </citation>
    <scope>NUCLEOTIDE SEQUENCE [LARGE SCALE GENOMIC DNA]</scope>
    <source>
        <strain evidence="2 3">JCM 3323</strain>
    </source>
</reference>
<feature type="transmembrane region" description="Helical" evidence="1">
    <location>
        <begin position="171"/>
        <end position="190"/>
    </location>
</feature>
<gene>
    <name evidence="2" type="ORF">ACFFRN_27665</name>
</gene>
<dbReference type="EMBL" id="JBHMCE010000008">
    <property type="protein sequence ID" value="MFB9530391.1"/>
    <property type="molecule type" value="Genomic_DNA"/>
</dbReference>
<keyword evidence="1" id="KW-0812">Transmembrane</keyword>
<keyword evidence="1" id="KW-1133">Transmembrane helix</keyword>
<dbReference type="Pfam" id="PF06197">
    <property type="entry name" value="DUF998"/>
    <property type="match status" value="1"/>
</dbReference>
<feature type="transmembrane region" description="Helical" evidence="1">
    <location>
        <begin position="97"/>
        <end position="115"/>
    </location>
</feature>
<dbReference type="RefSeq" id="WP_346124696.1">
    <property type="nucleotide sequence ID" value="NZ_BAAAXC010000015.1"/>
</dbReference>
<proteinExistence type="predicted"/>
<evidence type="ECO:0000256" key="1">
    <source>
        <dbReference type="SAM" id="Phobius"/>
    </source>
</evidence>
<sequence>MTAITATALRTDCSPQARITKSLLGWGVLAGPLYVVVTGVQALTRDGFDLTRHPASLLANGGLGWVQIANLILAGLMTVAAAVGMRRAVRAGRGRVWGPRLVALYGAGLIFGGIFRADPAFGFPVGTPDGPGPVSWHGLLHFVCGGIGFLGLIGACLVFARAYAALGRRGWAIYSGATGIVFFAAFAGIASGPGNAVINLAFTAAVVLGWAWICATSAHLMRQAA</sequence>
<organism evidence="2 3">
    <name type="scientific">Nonomuraea roseola</name>
    <dbReference type="NCBI Taxonomy" id="46179"/>
    <lineage>
        <taxon>Bacteria</taxon>
        <taxon>Bacillati</taxon>
        <taxon>Actinomycetota</taxon>
        <taxon>Actinomycetes</taxon>
        <taxon>Streptosporangiales</taxon>
        <taxon>Streptosporangiaceae</taxon>
        <taxon>Nonomuraea</taxon>
    </lineage>
</organism>
<feature type="transmembrane region" description="Helical" evidence="1">
    <location>
        <begin position="64"/>
        <end position="85"/>
    </location>
</feature>
<dbReference type="InterPro" id="IPR009339">
    <property type="entry name" value="DUF998"/>
</dbReference>
<comment type="caution">
    <text evidence="2">The sequence shown here is derived from an EMBL/GenBank/DDBJ whole genome shotgun (WGS) entry which is preliminary data.</text>
</comment>
<keyword evidence="3" id="KW-1185">Reference proteome</keyword>
<feature type="transmembrane region" description="Helical" evidence="1">
    <location>
        <begin position="23"/>
        <end position="44"/>
    </location>
</feature>
<accession>A0ABV5Q4H0</accession>